<reference evidence="3" key="1">
    <citation type="submission" date="2019-10" db="EMBL/GenBank/DDBJ databases">
        <title>Complete Genome Sequence of Bradyrhizobium betae type strain PL7HG1T.</title>
        <authorList>
            <person name="Bromfield E.S.P."/>
            <person name="Cloutier S."/>
        </authorList>
    </citation>
    <scope>NUCLEOTIDE SEQUENCE [LARGE SCALE GENOMIC DNA]</scope>
    <source>
        <strain evidence="3">PL7HG1</strain>
    </source>
</reference>
<sequence>MEQEFYLGLASRVRTISERADPFTRRRLLDLAKRYDAKGEQASRFTSPERPLPLPRTTPSGPGEAGSETT</sequence>
<dbReference type="KEGG" id="bbet:F8237_21585"/>
<name>A0A5P6P8Z3_9BRAD</name>
<protein>
    <submittedName>
        <fullName evidence="2">Uncharacterized protein</fullName>
    </submittedName>
</protein>
<proteinExistence type="predicted"/>
<evidence type="ECO:0000313" key="2">
    <source>
        <dbReference type="EMBL" id="QFI74772.1"/>
    </source>
</evidence>
<dbReference type="AlphaFoldDB" id="A0A5P6P8Z3"/>
<dbReference type="Proteomes" id="UP000325641">
    <property type="component" value="Chromosome"/>
</dbReference>
<gene>
    <name evidence="2" type="ORF">F8237_21585</name>
</gene>
<dbReference type="EMBL" id="CP044543">
    <property type="protein sequence ID" value="QFI74772.1"/>
    <property type="molecule type" value="Genomic_DNA"/>
</dbReference>
<evidence type="ECO:0000256" key="1">
    <source>
        <dbReference type="SAM" id="MobiDB-lite"/>
    </source>
</evidence>
<evidence type="ECO:0000313" key="3">
    <source>
        <dbReference type="Proteomes" id="UP000325641"/>
    </source>
</evidence>
<feature type="region of interest" description="Disordered" evidence="1">
    <location>
        <begin position="37"/>
        <end position="70"/>
    </location>
</feature>
<accession>A0A5P6P8Z3</accession>
<dbReference type="RefSeq" id="WP_151647729.1">
    <property type="nucleotide sequence ID" value="NZ_CP044543.1"/>
</dbReference>
<organism evidence="2 3">
    <name type="scientific">Bradyrhizobium betae</name>
    <dbReference type="NCBI Taxonomy" id="244734"/>
    <lineage>
        <taxon>Bacteria</taxon>
        <taxon>Pseudomonadati</taxon>
        <taxon>Pseudomonadota</taxon>
        <taxon>Alphaproteobacteria</taxon>
        <taxon>Hyphomicrobiales</taxon>
        <taxon>Nitrobacteraceae</taxon>
        <taxon>Bradyrhizobium</taxon>
    </lineage>
</organism>